<evidence type="ECO:0000259" key="2">
    <source>
        <dbReference type="SMART" id="SM00531"/>
    </source>
</evidence>
<dbReference type="GO" id="GO:0006367">
    <property type="term" value="P:transcription initiation at RNA polymerase II promoter"/>
    <property type="evidence" value="ECO:0007669"/>
    <property type="project" value="InterPro"/>
</dbReference>
<gene>
    <name evidence="1" type="primary">tfe</name>
    <name evidence="3" type="ORF">FJY86_00690</name>
</gene>
<comment type="caution">
    <text evidence="3">The sequence shown here is derived from an EMBL/GenBank/DDBJ whole genome shotgun (WGS) entry which is preliminary data.</text>
</comment>
<dbReference type="EMBL" id="VGJJ01000003">
    <property type="protein sequence ID" value="MBM3281843.1"/>
    <property type="molecule type" value="Genomic_DNA"/>
</dbReference>
<dbReference type="InterPro" id="IPR036388">
    <property type="entry name" value="WH-like_DNA-bd_sf"/>
</dbReference>
<dbReference type="AlphaFoldDB" id="A0A8T4C5T5"/>
<evidence type="ECO:0000313" key="4">
    <source>
        <dbReference type="Proteomes" id="UP000774699"/>
    </source>
</evidence>
<accession>A0A8T4C5T5</accession>
<dbReference type="GO" id="GO:0003677">
    <property type="term" value="F:DNA binding"/>
    <property type="evidence" value="ECO:0007669"/>
    <property type="project" value="UniProtKB-KW"/>
</dbReference>
<sequence>MTRNDDMAAQPSILDFNVTKEFLQNAGGEEASEVVRICLKNNGKCLDQDIEEEMKTKKITEIRSILNRLHYRGIACYNKTKNKNSGWYTYTWEIKQRRIVELILEQQAEMLQKLEQKARFDGSHEIFICKKACADTAFEIAAQYEFRCPECGEMMNPVDGKKRQKEIQNQIKEITEELSQLQKIV</sequence>
<organism evidence="3 4">
    <name type="scientific">Candidatus Iainarchaeum sp</name>
    <dbReference type="NCBI Taxonomy" id="3101447"/>
    <lineage>
        <taxon>Archaea</taxon>
        <taxon>Candidatus Iainarchaeota</taxon>
        <taxon>Candidatus Iainarchaeia</taxon>
        <taxon>Candidatus Iainarchaeales</taxon>
        <taxon>Candidatus Iainarchaeaceae</taxon>
        <taxon>Candidatus Iainarchaeum</taxon>
    </lineage>
</organism>
<dbReference type="SUPFAM" id="SSF46785">
    <property type="entry name" value="Winged helix' DNA-binding domain"/>
    <property type="match status" value="1"/>
</dbReference>
<proteinExistence type="inferred from homology"/>
<dbReference type="InterPro" id="IPR036390">
    <property type="entry name" value="WH_DNA-bd_sf"/>
</dbReference>
<evidence type="ECO:0000256" key="1">
    <source>
        <dbReference type="HAMAP-Rule" id="MF_01909"/>
    </source>
</evidence>
<dbReference type="HAMAP" id="MF_01909">
    <property type="entry name" value="TFE_arch"/>
    <property type="match status" value="1"/>
</dbReference>
<dbReference type="Proteomes" id="UP000774699">
    <property type="component" value="Unassembled WGS sequence"/>
</dbReference>
<name>A0A8T4C5T5_9ARCH</name>
<comment type="similarity">
    <text evidence="1">Belongs to the TFE family.</text>
</comment>
<reference evidence="3" key="1">
    <citation type="submission" date="2019-03" db="EMBL/GenBank/DDBJ databases">
        <title>Lake Tanganyika Metagenome-Assembled Genomes (MAGs).</title>
        <authorList>
            <person name="Tran P."/>
        </authorList>
    </citation>
    <scope>NUCLEOTIDE SEQUENCE</scope>
    <source>
        <strain evidence="3">M_DeepCast_50m_m2_156</strain>
    </source>
</reference>
<dbReference type="GO" id="GO:0006355">
    <property type="term" value="P:regulation of DNA-templated transcription"/>
    <property type="evidence" value="ECO:0007669"/>
    <property type="project" value="InterPro"/>
</dbReference>
<feature type="domain" description="Transcription initiation factor IIE subunit alpha N-terminal" evidence="2">
    <location>
        <begin position="29"/>
        <end position="169"/>
    </location>
</feature>
<dbReference type="Pfam" id="PF02002">
    <property type="entry name" value="TFIIE_alpha"/>
    <property type="match status" value="1"/>
</dbReference>
<comment type="subunit">
    <text evidence="1">Monomer. Interaction with RNA polymerase subunits RpoF and RpoE is necessary for Tfe stimulatory transcription activity. Able to interact with Tbp and RNA polymerase in the absence of DNA promoter. Interacts both with the preinitiation and elongation complexes.</text>
</comment>
<dbReference type="InterPro" id="IPR024550">
    <property type="entry name" value="TFIIEa/SarR/Rpc3_HTH_dom"/>
</dbReference>
<evidence type="ECO:0000313" key="3">
    <source>
        <dbReference type="EMBL" id="MBM3281843.1"/>
    </source>
</evidence>
<dbReference type="InterPro" id="IPR002853">
    <property type="entry name" value="TFIIE_asu"/>
</dbReference>
<dbReference type="Gene3D" id="1.10.10.10">
    <property type="entry name" value="Winged helix-like DNA-binding domain superfamily/Winged helix DNA-binding domain"/>
    <property type="match status" value="1"/>
</dbReference>
<dbReference type="InterPro" id="IPR016481">
    <property type="entry name" value="TF_E_archaea"/>
</dbReference>
<keyword evidence="1" id="KW-0805">Transcription regulation</keyword>
<keyword evidence="1" id="KW-0804">Transcription</keyword>
<dbReference type="SMART" id="SM00531">
    <property type="entry name" value="TFIIE"/>
    <property type="match status" value="1"/>
</dbReference>
<comment type="domain">
    <text evidence="1">The winged helix domain is involved in binding to DNA in the preinitiation complex.</text>
</comment>
<protein>
    <recommendedName>
        <fullName evidence="1">Transcription factor E</fullName>
        <shortName evidence="1">TFE</shortName>
    </recommendedName>
    <alternativeName>
        <fullName evidence="1">TFIIE subunit alpha homolog</fullName>
    </alternativeName>
    <alternativeName>
        <fullName evidence="1">Transcription initiation factor TFIIE</fullName>
    </alternativeName>
</protein>
<comment type="function">
    <text evidence="1">Transcription factor that plays a role in the activation of archaeal genes transcribed by RNA polymerase. Facilitates transcription initiation by enhancing TATA-box recognition by TATA-box-binding protein (Tbp), and transcription factor B (Tfb) and RNA polymerase recruitment. Not absolutely required for transcription in vitro, but particularly important in cases where Tbp or Tfb function is not optimal. It dynamically alters the nucleic acid-binding properties of RNA polymerases by stabilizing the initiation complex and destabilizing elongation complexes. Seems to translocate with the RNA polymerase following initiation and acts by binding to the non template strand of the transcription bubble in elongation complexes.</text>
</comment>
<dbReference type="PIRSF" id="PIRSF006373">
    <property type="entry name" value="TF_E_archaea"/>
    <property type="match status" value="1"/>
</dbReference>
<keyword evidence="1" id="KW-0238">DNA-binding</keyword>